<dbReference type="GO" id="GO:0000978">
    <property type="term" value="F:RNA polymerase II cis-regulatory region sequence-specific DNA binding"/>
    <property type="evidence" value="ECO:0007669"/>
    <property type="project" value="TreeGrafter"/>
</dbReference>
<comment type="similarity">
    <text evidence="2">Belongs to the TALE/IRO homeobox family.</text>
</comment>
<feature type="compositionally biased region" description="Basic and acidic residues" evidence="7">
    <location>
        <begin position="364"/>
        <end position="376"/>
    </location>
</feature>
<dbReference type="FunFam" id="1.10.10.60:FF:000003">
    <property type="entry name" value="Iroquois-class homeobox protein IRX"/>
    <property type="match status" value="1"/>
</dbReference>
<dbReference type="GO" id="GO:0000981">
    <property type="term" value="F:DNA-binding transcription factor activity, RNA polymerase II-specific"/>
    <property type="evidence" value="ECO:0007669"/>
    <property type="project" value="InterPro"/>
</dbReference>
<evidence type="ECO:0000256" key="1">
    <source>
        <dbReference type="ARBA" id="ARBA00004123"/>
    </source>
</evidence>
<protein>
    <recommendedName>
        <fullName evidence="8">Homeobox domain-containing protein</fullName>
    </recommendedName>
</protein>
<evidence type="ECO:0000256" key="6">
    <source>
        <dbReference type="PROSITE-ProRule" id="PRU00108"/>
    </source>
</evidence>
<comment type="caution">
    <text evidence="9">The sequence shown here is derived from an EMBL/GenBank/DDBJ whole genome shotgun (WGS) entry which is preliminary data.</text>
</comment>
<evidence type="ECO:0000256" key="7">
    <source>
        <dbReference type="SAM" id="MobiDB-lite"/>
    </source>
</evidence>
<feature type="region of interest" description="Disordered" evidence="7">
    <location>
        <begin position="220"/>
        <end position="554"/>
    </location>
</feature>
<dbReference type="GO" id="GO:0005634">
    <property type="term" value="C:nucleus"/>
    <property type="evidence" value="ECO:0007669"/>
    <property type="project" value="UniProtKB-SubCell"/>
</dbReference>
<dbReference type="PANTHER" id="PTHR11211">
    <property type="entry name" value="IROQUOIS-CLASS HOMEODOMAIN PROTEIN IRX"/>
    <property type="match status" value="1"/>
</dbReference>
<comment type="subcellular location">
    <subcellularLocation>
        <location evidence="1 6">Nucleus</location>
    </subcellularLocation>
</comment>
<dbReference type="InterPro" id="IPR001356">
    <property type="entry name" value="HD"/>
</dbReference>
<reference evidence="9" key="1">
    <citation type="journal article" date="2023" name="G3 (Bethesda)">
        <title>A reference genome for the long-term kleptoplast-retaining sea slug Elysia crispata morphotype clarki.</title>
        <authorList>
            <person name="Eastman K.E."/>
            <person name="Pendleton A.L."/>
            <person name="Shaikh M.A."/>
            <person name="Suttiyut T."/>
            <person name="Ogas R."/>
            <person name="Tomko P."/>
            <person name="Gavelis G."/>
            <person name="Widhalm J.R."/>
            <person name="Wisecaver J.H."/>
        </authorList>
    </citation>
    <scope>NUCLEOTIDE SEQUENCE</scope>
    <source>
        <strain evidence="9">ECLA1</strain>
    </source>
</reference>
<keyword evidence="4 6" id="KW-0371">Homeobox</keyword>
<dbReference type="AlphaFoldDB" id="A0AAE0ZY48"/>
<feature type="compositionally biased region" description="Low complexity" evidence="7">
    <location>
        <begin position="269"/>
        <end position="279"/>
    </location>
</feature>
<dbReference type="SMART" id="SM00389">
    <property type="entry name" value="HOX"/>
    <property type="match status" value="1"/>
</dbReference>
<keyword evidence="3 6" id="KW-0238">DNA-binding</keyword>
<evidence type="ECO:0000256" key="2">
    <source>
        <dbReference type="ARBA" id="ARBA00008446"/>
    </source>
</evidence>
<dbReference type="GO" id="GO:0030182">
    <property type="term" value="P:neuron differentiation"/>
    <property type="evidence" value="ECO:0007669"/>
    <property type="project" value="TreeGrafter"/>
</dbReference>
<dbReference type="Pfam" id="PF05920">
    <property type="entry name" value="Homeobox_KN"/>
    <property type="match status" value="1"/>
</dbReference>
<dbReference type="InterPro" id="IPR017970">
    <property type="entry name" value="Homeobox_CS"/>
</dbReference>
<dbReference type="InterPro" id="IPR009057">
    <property type="entry name" value="Homeodomain-like_sf"/>
</dbReference>
<feature type="compositionally biased region" description="Pro residues" evidence="7">
    <location>
        <begin position="517"/>
        <end position="534"/>
    </location>
</feature>
<dbReference type="EMBL" id="JAWDGP010003058">
    <property type="protein sequence ID" value="KAK3777819.1"/>
    <property type="molecule type" value="Genomic_DNA"/>
</dbReference>
<feature type="DNA-binding region" description="Homeobox" evidence="6">
    <location>
        <begin position="168"/>
        <end position="220"/>
    </location>
</feature>
<feature type="compositionally biased region" description="Low complexity" evidence="7">
    <location>
        <begin position="433"/>
        <end position="516"/>
    </location>
</feature>
<keyword evidence="5 6" id="KW-0539">Nucleus</keyword>
<feature type="compositionally biased region" description="Acidic residues" evidence="7">
    <location>
        <begin position="233"/>
        <end position="246"/>
    </location>
</feature>
<dbReference type="PROSITE" id="PS00027">
    <property type="entry name" value="HOMEOBOX_1"/>
    <property type="match status" value="1"/>
</dbReference>
<evidence type="ECO:0000313" key="9">
    <source>
        <dbReference type="EMBL" id="KAK3777819.1"/>
    </source>
</evidence>
<accession>A0AAE0ZY48</accession>
<dbReference type="CDD" id="cd00086">
    <property type="entry name" value="homeodomain"/>
    <property type="match status" value="1"/>
</dbReference>
<dbReference type="InterPro" id="IPR008422">
    <property type="entry name" value="KN_HD"/>
</dbReference>
<evidence type="ECO:0000256" key="3">
    <source>
        <dbReference type="ARBA" id="ARBA00023125"/>
    </source>
</evidence>
<feature type="region of interest" description="Disordered" evidence="7">
    <location>
        <begin position="1"/>
        <end position="48"/>
    </location>
</feature>
<dbReference type="Proteomes" id="UP001283361">
    <property type="component" value="Unassembled WGS sequence"/>
</dbReference>
<feature type="compositionally biased region" description="Basic and acidic residues" evidence="7">
    <location>
        <begin position="388"/>
        <end position="397"/>
    </location>
</feature>
<feature type="compositionally biased region" description="Basic and acidic residues" evidence="7">
    <location>
        <begin position="252"/>
        <end position="266"/>
    </location>
</feature>
<evidence type="ECO:0000313" key="10">
    <source>
        <dbReference type="Proteomes" id="UP001283361"/>
    </source>
</evidence>
<evidence type="ECO:0000259" key="8">
    <source>
        <dbReference type="PROSITE" id="PS50071"/>
    </source>
</evidence>
<feature type="compositionally biased region" description="Acidic residues" evidence="7">
    <location>
        <begin position="301"/>
        <end position="315"/>
    </location>
</feature>
<feature type="compositionally biased region" description="Basic and acidic residues" evidence="7">
    <location>
        <begin position="291"/>
        <end position="300"/>
    </location>
</feature>
<keyword evidence="10" id="KW-1185">Reference proteome</keyword>
<feature type="compositionally biased region" description="Low complexity" evidence="7">
    <location>
        <begin position="16"/>
        <end position="36"/>
    </location>
</feature>
<feature type="compositionally biased region" description="Polar residues" evidence="7">
    <location>
        <begin position="398"/>
        <end position="425"/>
    </location>
</feature>
<proteinExistence type="inferred from homology"/>
<evidence type="ECO:0000256" key="5">
    <source>
        <dbReference type="ARBA" id="ARBA00023242"/>
    </source>
</evidence>
<dbReference type="GO" id="GO:0048468">
    <property type="term" value="P:cell development"/>
    <property type="evidence" value="ECO:0007669"/>
    <property type="project" value="TreeGrafter"/>
</dbReference>
<dbReference type="PROSITE" id="PS50071">
    <property type="entry name" value="HOMEOBOX_2"/>
    <property type="match status" value="1"/>
</dbReference>
<organism evidence="9 10">
    <name type="scientific">Elysia crispata</name>
    <name type="common">lettuce slug</name>
    <dbReference type="NCBI Taxonomy" id="231223"/>
    <lineage>
        <taxon>Eukaryota</taxon>
        <taxon>Metazoa</taxon>
        <taxon>Spiralia</taxon>
        <taxon>Lophotrochozoa</taxon>
        <taxon>Mollusca</taxon>
        <taxon>Gastropoda</taxon>
        <taxon>Heterobranchia</taxon>
        <taxon>Euthyneura</taxon>
        <taxon>Panpulmonata</taxon>
        <taxon>Sacoglossa</taxon>
        <taxon>Placobranchoidea</taxon>
        <taxon>Plakobranchidae</taxon>
        <taxon>Elysia</taxon>
    </lineage>
</organism>
<dbReference type="PANTHER" id="PTHR11211:SF40">
    <property type="entry name" value="MIRROR, ISOFORM C"/>
    <property type="match status" value="1"/>
</dbReference>
<dbReference type="SUPFAM" id="SSF46689">
    <property type="entry name" value="Homeodomain-like"/>
    <property type="match status" value="1"/>
</dbReference>
<feature type="compositionally biased region" description="Basic and acidic residues" evidence="7">
    <location>
        <begin position="316"/>
        <end position="327"/>
    </location>
</feature>
<feature type="compositionally biased region" description="Basic and acidic residues" evidence="7">
    <location>
        <begin position="344"/>
        <end position="353"/>
    </location>
</feature>
<feature type="region of interest" description="Disordered" evidence="7">
    <location>
        <begin position="635"/>
        <end position="658"/>
    </location>
</feature>
<dbReference type="Gene3D" id="1.10.10.60">
    <property type="entry name" value="Homeodomain-like"/>
    <property type="match status" value="1"/>
</dbReference>
<gene>
    <name evidence="9" type="ORF">RRG08_038068</name>
</gene>
<feature type="domain" description="Homeobox" evidence="8">
    <location>
        <begin position="166"/>
        <end position="219"/>
    </location>
</feature>
<sequence>MSLAQFSSFPPPPPSSLSRSSPPSTQPQISAPSPASGHRQCCENGRPILTDPHTGQTVCSCQYPPPGAALITSPFPPGHRGGPAGPPPPLPPGLESVYNASAFAAAASQGYVGLGAEGSAFYSPLGTSPYDLKESAEAWRTLAASQPGFPYDPMALYPYGPGKNATRENTNTLKAWLYEHRKNPYPTKGEKIMLAIITKMTLTQVSTWFANARRRLKKENKMTWSPRNRSEDGSDDVDNNEDEDDCGAGGEGSRRRDVMSPTHDLDMNSSKPSSPLLSPDSDHHDSHHRPPLKERIIRVDVDEDEEDDDDFDDDEPPRHLHDDRSIQDMETSTDSLRSRHRLLSPHDDFRETLGRPSLSSSSVSRDRSPLREDPSRRPHSSSTSNHLHSQEHSDRRSPISTGDSRKSPVTSLQRSGVNSPTSSCASGGDARRSTPPSAVSPSLTSPAASSSTTPTTTTSTKPKIWSISDVINSTSSSSSSSSSSASTISSSSHHHSPSAIVSSSAGLSSSLLSSPTSHPPSRGPPSFLPPPPSSPHQRGHPGGPHQPGFFFLPPGAHWPPSAAAAAAAARFAGFGGAAYPLSLSHPTLSYPYGLGQPGSAAVAAAAVAATRAGLEAQAQAAHLAAAARAAAHAAEGGGASSRVSQRDDTHQPHPHASTAFSRLEASRALFSPGREADGVRPQDCTKVFTMCSSITSRINKSGVEISPLLFYLLSQDILAGG</sequence>
<name>A0AAE0ZY48_9GAST</name>
<evidence type="ECO:0000256" key="4">
    <source>
        <dbReference type="ARBA" id="ARBA00023155"/>
    </source>
</evidence>